<dbReference type="PANTHER" id="PTHR33362">
    <property type="entry name" value="SIALIC ACID TRAP TRANSPORTER PERMEASE PROTEIN SIAT-RELATED"/>
    <property type="match status" value="1"/>
</dbReference>
<dbReference type="InterPro" id="IPR004681">
    <property type="entry name" value="TRAP_DctM"/>
</dbReference>
<reference evidence="10" key="1">
    <citation type="submission" date="2016-10" db="EMBL/GenBank/DDBJ databases">
        <authorList>
            <person name="Varghese N."/>
            <person name="Submissions S."/>
        </authorList>
    </citation>
    <scope>NUCLEOTIDE SEQUENCE [LARGE SCALE GENOMIC DNA]</scope>
    <source>
        <strain evidence="10">DSM 28463</strain>
    </source>
</reference>
<evidence type="ECO:0000256" key="4">
    <source>
        <dbReference type="ARBA" id="ARBA00022692"/>
    </source>
</evidence>
<comment type="subcellular location">
    <subcellularLocation>
        <location evidence="1 7">Cell inner membrane</location>
        <topology evidence="1 7">Multi-pass membrane protein</topology>
    </subcellularLocation>
</comment>
<evidence type="ECO:0000256" key="1">
    <source>
        <dbReference type="ARBA" id="ARBA00004429"/>
    </source>
</evidence>
<feature type="transmembrane region" description="Helical" evidence="7">
    <location>
        <begin position="243"/>
        <end position="263"/>
    </location>
</feature>
<dbReference type="EMBL" id="FOVP01000052">
    <property type="protein sequence ID" value="SFO42786.1"/>
    <property type="molecule type" value="Genomic_DNA"/>
</dbReference>
<evidence type="ECO:0000256" key="2">
    <source>
        <dbReference type="ARBA" id="ARBA00022475"/>
    </source>
</evidence>
<evidence type="ECO:0000256" key="7">
    <source>
        <dbReference type="RuleBase" id="RU369079"/>
    </source>
</evidence>
<dbReference type="NCBIfam" id="TIGR00786">
    <property type="entry name" value="dctM"/>
    <property type="match status" value="1"/>
</dbReference>
<dbReference type="RefSeq" id="WP_092842463.1">
    <property type="nucleotide sequence ID" value="NZ_FOVP01000052.1"/>
</dbReference>
<evidence type="ECO:0000256" key="3">
    <source>
        <dbReference type="ARBA" id="ARBA00022519"/>
    </source>
</evidence>
<sequence length="430" mass="45112">MLVAILVTGFFLTAALSLPIGVGLGLTGLAVLHFAVGGATDLAMISVWNIFTDFTLSAVPLFIFMGEIMLRSGVSSKLYSAIAPVFARMPGKLLHTNIVVCTIFGSVSGASTSTAAAIGSVAYPELVNRGYDPKTVVGTLAAGGTIGLLIPPSLALLIYGATQQVSIGKLFMAGIIPGILLTLIMMAFIVFNTLRHPSTVPEEETRYTIREIITALVRIWPLGGLVMAVLGTIYLGLATPTEAAGLGVVGAAVLGYAWGTLTWKSLWDAFSHGTLVFVAIGTVMLGAIILAQSISLLGVPFQLLSWVKTLGLSPIAILIAVSIIYLVLGCFFDGISLMLMTLPVVFPVMVGVGFDPVWLGIVITILIEIGMITPPVGMNLFVLTGISEGKVTLMQAAMASLPYWLLLLGTIALLTAFPQIVLFLPGLAYQ</sequence>
<gene>
    <name evidence="9" type="ORF">SAMN04487859_1527</name>
</gene>
<feature type="transmembrane region" description="Helical" evidence="7">
    <location>
        <begin position="358"/>
        <end position="382"/>
    </location>
</feature>
<feature type="transmembrane region" description="Helical" evidence="7">
    <location>
        <begin position="275"/>
        <end position="298"/>
    </location>
</feature>
<comment type="function">
    <text evidence="7">Part of the tripartite ATP-independent periplasmic (TRAP) transport system.</text>
</comment>
<feature type="domain" description="TRAP C4-dicarboxylate transport system permease DctM subunit" evidence="8">
    <location>
        <begin position="9"/>
        <end position="420"/>
    </location>
</feature>
<name>A0A1I5H429_9RHOB</name>
<dbReference type="GO" id="GO:0022857">
    <property type="term" value="F:transmembrane transporter activity"/>
    <property type="evidence" value="ECO:0007669"/>
    <property type="project" value="UniProtKB-UniRule"/>
</dbReference>
<evidence type="ECO:0000259" key="8">
    <source>
        <dbReference type="Pfam" id="PF06808"/>
    </source>
</evidence>
<dbReference type="PIRSF" id="PIRSF006066">
    <property type="entry name" value="HI0050"/>
    <property type="match status" value="1"/>
</dbReference>
<evidence type="ECO:0000313" key="9">
    <source>
        <dbReference type="EMBL" id="SFO42786.1"/>
    </source>
</evidence>
<dbReference type="AlphaFoldDB" id="A0A1I5H429"/>
<keyword evidence="3 7" id="KW-0997">Cell inner membrane</keyword>
<accession>A0A1I5H429</accession>
<keyword evidence="6 7" id="KW-0472">Membrane</keyword>
<dbReference type="STRING" id="1005928.SAMN04487859_1527"/>
<proteinExistence type="inferred from homology"/>
<feature type="transmembrane region" description="Helical" evidence="7">
    <location>
        <begin position="310"/>
        <end position="328"/>
    </location>
</feature>
<protein>
    <recommendedName>
        <fullName evidence="7">TRAP transporter large permease protein</fullName>
    </recommendedName>
</protein>
<dbReference type="InterPro" id="IPR010656">
    <property type="entry name" value="DctM"/>
</dbReference>
<dbReference type="GO" id="GO:0005886">
    <property type="term" value="C:plasma membrane"/>
    <property type="evidence" value="ECO:0007669"/>
    <property type="project" value="UniProtKB-SubCell"/>
</dbReference>
<feature type="transmembrane region" description="Helical" evidence="7">
    <location>
        <begin position="171"/>
        <end position="194"/>
    </location>
</feature>
<comment type="subunit">
    <text evidence="7">The complex comprises the extracytoplasmic solute receptor protein and the two transmembrane proteins.</text>
</comment>
<keyword evidence="10" id="KW-1185">Reference proteome</keyword>
<feature type="transmembrane region" description="Helical" evidence="7">
    <location>
        <begin position="215"/>
        <end position="237"/>
    </location>
</feature>
<organism evidence="9 10">
    <name type="scientific">Roseovarius lutimaris</name>
    <dbReference type="NCBI Taxonomy" id="1005928"/>
    <lineage>
        <taxon>Bacteria</taxon>
        <taxon>Pseudomonadati</taxon>
        <taxon>Pseudomonadota</taxon>
        <taxon>Alphaproteobacteria</taxon>
        <taxon>Rhodobacterales</taxon>
        <taxon>Roseobacteraceae</taxon>
        <taxon>Roseovarius</taxon>
    </lineage>
</organism>
<keyword evidence="5 7" id="KW-1133">Transmembrane helix</keyword>
<keyword evidence="7" id="KW-0813">Transport</keyword>
<dbReference type="Proteomes" id="UP000198599">
    <property type="component" value="Unassembled WGS sequence"/>
</dbReference>
<feature type="transmembrane region" description="Helical" evidence="7">
    <location>
        <begin position="403"/>
        <end position="424"/>
    </location>
</feature>
<evidence type="ECO:0000256" key="5">
    <source>
        <dbReference type="ARBA" id="ARBA00022989"/>
    </source>
</evidence>
<evidence type="ECO:0000256" key="6">
    <source>
        <dbReference type="ARBA" id="ARBA00023136"/>
    </source>
</evidence>
<feature type="transmembrane region" description="Helical" evidence="7">
    <location>
        <begin position="135"/>
        <end position="159"/>
    </location>
</feature>
<comment type="caution">
    <text evidence="7">Lacks conserved residue(s) required for the propagation of feature annotation.</text>
</comment>
<comment type="similarity">
    <text evidence="7">Belongs to the TRAP transporter large permease family.</text>
</comment>
<feature type="transmembrane region" description="Helical" evidence="7">
    <location>
        <begin position="335"/>
        <end position="352"/>
    </location>
</feature>
<keyword evidence="2" id="KW-1003">Cell membrane</keyword>
<dbReference type="PANTHER" id="PTHR33362:SF5">
    <property type="entry name" value="C4-DICARBOXYLATE TRAP TRANSPORTER LARGE PERMEASE PROTEIN DCTM"/>
    <property type="match status" value="1"/>
</dbReference>
<dbReference type="Pfam" id="PF06808">
    <property type="entry name" value="DctM"/>
    <property type="match status" value="1"/>
</dbReference>
<evidence type="ECO:0000313" key="10">
    <source>
        <dbReference type="Proteomes" id="UP000198599"/>
    </source>
</evidence>
<keyword evidence="4 7" id="KW-0812">Transmembrane</keyword>
<dbReference type="OrthoDB" id="9790209at2"/>